<comment type="caution">
    <text evidence="1">The sequence shown here is derived from an EMBL/GenBank/DDBJ whole genome shotgun (WGS) entry which is preliminary data.</text>
</comment>
<evidence type="ECO:0000313" key="2">
    <source>
        <dbReference type="Proteomes" id="UP000005561"/>
    </source>
</evidence>
<dbReference type="Proteomes" id="UP000005561">
    <property type="component" value="Unassembled WGS sequence"/>
</dbReference>
<evidence type="ECO:0000313" key="1">
    <source>
        <dbReference type="EMBL" id="EET59020.1"/>
    </source>
</evidence>
<organism evidence="1 2">
    <name type="scientific">Marvinbryantia formatexigens DSM 14469</name>
    <dbReference type="NCBI Taxonomy" id="478749"/>
    <lineage>
        <taxon>Bacteria</taxon>
        <taxon>Bacillati</taxon>
        <taxon>Bacillota</taxon>
        <taxon>Clostridia</taxon>
        <taxon>Lachnospirales</taxon>
        <taxon>Lachnospiraceae</taxon>
        <taxon>Marvinbryantia</taxon>
    </lineage>
</organism>
<sequence length="42" mass="5108">MWKMQCCKKVMRLYRNIRAAGRYDEYLPAAQFLNLLKRSGKR</sequence>
<dbReference type="EMBL" id="ACCL02000022">
    <property type="protein sequence ID" value="EET59020.1"/>
    <property type="molecule type" value="Genomic_DNA"/>
</dbReference>
<protein>
    <submittedName>
        <fullName evidence="1">Uncharacterized protein</fullName>
    </submittedName>
</protein>
<gene>
    <name evidence="1" type="ORF">BRYFOR_08929</name>
</gene>
<name>C6LJU2_9FIRM</name>
<keyword evidence="2" id="KW-1185">Reference proteome</keyword>
<reference evidence="1" key="1">
    <citation type="submission" date="2009-07" db="EMBL/GenBank/DDBJ databases">
        <authorList>
            <person name="Weinstock G."/>
            <person name="Sodergren E."/>
            <person name="Clifton S."/>
            <person name="Fulton L."/>
            <person name="Fulton B."/>
            <person name="Courtney L."/>
            <person name="Fronick C."/>
            <person name="Harrison M."/>
            <person name="Strong C."/>
            <person name="Farmer C."/>
            <person name="Delahaunty K."/>
            <person name="Markovic C."/>
            <person name="Hall O."/>
            <person name="Minx P."/>
            <person name="Tomlinson C."/>
            <person name="Mitreva M."/>
            <person name="Nelson J."/>
            <person name="Hou S."/>
            <person name="Wollam A."/>
            <person name="Pepin K.H."/>
            <person name="Johnson M."/>
            <person name="Bhonagiri V."/>
            <person name="Nash W.E."/>
            <person name="Warren W."/>
            <person name="Chinwalla A."/>
            <person name="Mardis E.R."/>
            <person name="Wilson R.K."/>
        </authorList>
    </citation>
    <scope>NUCLEOTIDE SEQUENCE [LARGE SCALE GENOMIC DNA]</scope>
    <source>
        <strain evidence="1">DSM 14469</strain>
    </source>
</reference>
<dbReference type="AlphaFoldDB" id="C6LJU2"/>
<accession>C6LJU2</accession>
<proteinExistence type="predicted"/>